<feature type="active site" evidence="4">
    <location>
        <position position="282"/>
    </location>
</feature>
<dbReference type="InterPro" id="IPR007724">
    <property type="entry name" value="Poly_GlycHdrlase"/>
</dbReference>
<dbReference type="Pfam" id="PF05028">
    <property type="entry name" value="PARG_cat_C"/>
    <property type="match status" value="1"/>
</dbReference>
<evidence type="ECO:0000256" key="4">
    <source>
        <dbReference type="PIRSR" id="PIRSR607724-1"/>
    </source>
</evidence>
<evidence type="ECO:0000256" key="2">
    <source>
        <dbReference type="ARBA" id="ARBA00012255"/>
    </source>
</evidence>
<evidence type="ECO:0000259" key="6">
    <source>
        <dbReference type="Pfam" id="PF05028"/>
    </source>
</evidence>
<feature type="binding site" evidence="5">
    <location>
        <position position="266"/>
    </location>
    <ligand>
        <name>substrate</name>
    </ligand>
</feature>
<feature type="binding site" evidence="5">
    <location>
        <position position="280"/>
    </location>
    <ligand>
        <name>substrate</name>
    </ligand>
</feature>
<reference evidence="8 9" key="1">
    <citation type="journal article" date="2021" name="Commun. Biol.">
        <title>The genome of Shorea leprosula (Dipterocarpaceae) highlights the ecological relevance of drought in aseasonal tropical rainforests.</title>
        <authorList>
            <person name="Ng K.K.S."/>
            <person name="Kobayashi M.J."/>
            <person name="Fawcett J.A."/>
            <person name="Hatakeyama M."/>
            <person name="Paape T."/>
            <person name="Ng C.H."/>
            <person name="Ang C.C."/>
            <person name="Tnah L.H."/>
            <person name="Lee C.T."/>
            <person name="Nishiyama T."/>
            <person name="Sese J."/>
            <person name="O'Brien M.J."/>
            <person name="Copetti D."/>
            <person name="Mohd Noor M.I."/>
            <person name="Ong R.C."/>
            <person name="Putra M."/>
            <person name="Sireger I.Z."/>
            <person name="Indrioko S."/>
            <person name="Kosugi Y."/>
            <person name="Izuno A."/>
            <person name="Isagi Y."/>
            <person name="Lee S.L."/>
            <person name="Shimizu K.K."/>
        </authorList>
    </citation>
    <scope>NUCLEOTIDE SEQUENCE [LARGE SCALE GENOMIC DNA]</scope>
    <source>
        <strain evidence="8">214</strain>
    </source>
</reference>
<feature type="active site" evidence="4">
    <location>
        <position position="281"/>
    </location>
</feature>
<name>A0AAV5HZV1_9ROSI</name>
<dbReference type="GO" id="GO:0009225">
    <property type="term" value="P:nucleotide-sugar metabolic process"/>
    <property type="evidence" value="ECO:0007669"/>
    <property type="project" value="TreeGrafter"/>
</dbReference>
<protein>
    <recommendedName>
        <fullName evidence="2">poly(ADP-ribose) glycohydrolase</fullName>
        <ecNumber evidence="2">3.2.1.143</ecNumber>
    </recommendedName>
</protein>
<comment type="similarity">
    <text evidence="1">Belongs to the poly(ADP-ribose) glycohydrolase family.</text>
</comment>
<keyword evidence="3" id="KW-0378">Hydrolase</keyword>
<dbReference type="GO" id="GO:0005737">
    <property type="term" value="C:cytoplasm"/>
    <property type="evidence" value="ECO:0007669"/>
    <property type="project" value="TreeGrafter"/>
</dbReference>
<dbReference type="GO" id="GO:0006282">
    <property type="term" value="P:regulation of DNA repair"/>
    <property type="evidence" value="ECO:0007669"/>
    <property type="project" value="InterPro"/>
</dbReference>
<evidence type="ECO:0000256" key="1">
    <source>
        <dbReference type="ARBA" id="ARBA00009545"/>
    </source>
</evidence>
<evidence type="ECO:0000259" key="7">
    <source>
        <dbReference type="Pfam" id="PF20811"/>
    </source>
</evidence>
<feature type="domain" description="PARG catalytic Macro" evidence="6">
    <location>
        <begin position="232"/>
        <end position="385"/>
    </location>
</feature>
<evidence type="ECO:0000313" key="8">
    <source>
        <dbReference type="EMBL" id="GKU92300.1"/>
    </source>
</evidence>
<dbReference type="EC" id="3.2.1.143" evidence="2"/>
<sequence length="417" mass="47408">MEEREDLKSILPFLPLVIRSSSLLWPSQVVEPLKALSRGPDHSRVCSGEVLSIAIADIRASLSLFEPLARSAPQGYALFFDELISREDSRKWFEEVLPELANLLLRLPVLLETHYQNALRYGMETGLRILGPQEAGIVFLSQELVAALLACSFFCLFPITNRSAKQLPTINFDELFANLYESYSESHESKIKCIVHYFERICSQMPSGFVSFERKLLSLEYHPLHISYPKADFWGKSAIPLCPFEAHSSGLIEDHSNDALQVDFANKYLGGGALRRGCVQEEIRFMVNPELIAGMLFLPSMEDNEAIEIVGAERFSDYTGYASSFRFSGDCIDKRTIDFLGRRKTRIIAVDALCNPRMKQYELKYLLREINKALCGFLDQSKSCSYRRLFQEKGLNSINLDQDDKDHDNTSRTNILV</sequence>
<accession>A0AAV5HZV1</accession>
<dbReference type="GO" id="GO:1990966">
    <property type="term" value="P:ATP generation from poly-ADP-D-ribose"/>
    <property type="evidence" value="ECO:0007669"/>
    <property type="project" value="TreeGrafter"/>
</dbReference>
<dbReference type="Pfam" id="PF20811">
    <property type="entry name" value="PARG_cat_N"/>
    <property type="match status" value="1"/>
</dbReference>
<dbReference type="PANTHER" id="PTHR12837">
    <property type="entry name" value="POLY ADP-RIBOSE GLYCOHYDROLASE"/>
    <property type="match status" value="1"/>
</dbReference>
<organism evidence="8 9">
    <name type="scientific">Rubroshorea leprosula</name>
    <dbReference type="NCBI Taxonomy" id="152421"/>
    <lineage>
        <taxon>Eukaryota</taxon>
        <taxon>Viridiplantae</taxon>
        <taxon>Streptophyta</taxon>
        <taxon>Embryophyta</taxon>
        <taxon>Tracheophyta</taxon>
        <taxon>Spermatophyta</taxon>
        <taxon>Magnoliopsida</taxon>
        <taxon>eudicotyledons</taxon>
        <taxon>Gunneridae</taxon>
        <taxon>Pentapetalae</taxon>
        <taxon>rosids</taxon>
        <taxon>malvids</taxon>
        <taxon>Malvales</taxon>
        <taxon>Dipterocarpaceae</taxon>
        <taxon>Rubroshorea</taxon>
    </lineage>
</organism>
<feature type="domain" description="PARG helical" evidence="7">
    <location>
        <begin position="85"/>
        <end position="214"/>
    </location>
</feature>
<feature type="active site" evidence="4">
    <location>
        <position position="263"/>
    </location>
</feature>
<dbReference type="Proteomes" id="UP001054252">
    <property type="component" value="Unassembled WGS sequence"/>
</dbReference>
<keyword evidence="9" id="KW-1185">Reference proteome</keyword>
<evidence type="ECO:0000313" key="9">
    <source>
        <dbReference type="Proteomes" id="UP001054252"/>
    </source>
</evidence>
<evidence type="ECO:0000256" key="3">
    <source>
        <dbReference type="ARBA" id="ARBA00022801"/>
    </source>
</evidence>
<dbReference type="EMBL" id="BPVZ01000005">
    <property type="protein sequence ID" value="GKU92300.1"/>
    <property type="molecule type" value="Genomic_DNA"/>
</dbReference>
<evidence type="ECO:0000256" key="5">
    <source>
        <dbReference type="PIRSR" id="PIRSR607724-2"/>
    </source>
</evidence>
<dbReference type="GO" id="GO:0004649">
    <property type="term" value="F:poly(ADP-ribose) glycohydrolase activity"/>
    <property type="evidence" value="ECO:0007669"/>
    <property type="project" value="UniProtKB-EC"/>
</dbReference>
<dbReference type="PANTHER" id="PTHR12837:SF0">
    <property type="entry name" value="POLY(ADP-RIBOSE) GLYCOHYDROLASE"/>
    <property type="match status" value="1"/>
</dbReference>
<dbReference type="AlphaFoldDB" id="A0AAV5HZV1"/>
<dbReference type="GO" id="GO:0005634">
    <property type="term" value="C:nucleus"/>
    <property type="evidence" value="ECO:0007669"/>
    <property type="project" value="TreeGrafter"/>
</dbReference>
<dbReference type="GO" id="GO:0005975">
    <property type="term" value="P:carbohydrate metabolic process"/>
    <property type="evidence" value="ECO:0007669"/>
    <property type="project" value="InterPro"/>
</dbReference>
<proteinExistence type="inferred from homology"/>
<comment type="caution">
    <text evidence="8">The sequence shown here is derived from an EMBL/GenBank/DDBJ whole genome shotgun (WGS) entry which is preliminary data.</text>
</comment>
<dbReference type="InterPro" id="IPR048362">
    <property type="entry name" value="PARG_helical"/>
</dbReference>
<gene>
    <name evidence="8" type="ORF">SLEP1_g6047</name>
</gene>
<feature type="binding site" evidence="5">
    <location>
        <position position="321"/>
    </location>
    <ligand>
        <name>substrate</name>
    </ligand>
</feature>
<dbReference type="InterPro" id="IPR046372">
    <property type="entry name" value="PARG_cat_C"/>
</dbReference>